<evidence type="ECO:0000256" key="3">
    <source>
        <dbReference type="SAM" id="MobiDB-lite"/>
    </source>
</evidence>
<dbReference type="PANTHER" id="PTHR22691:SF8">
    <property type="entry name" value="PROTEIN SPT2 HOMOLOG"/>
    <property type="match status" value="1"/>
</dbReference>
<feature type="compositionally biased region" description="Polar residues" evidence="3">
    <location>
        <begin position="171"/>
        <end position="190"/>
    </location>
</feature>
<comment type="caution">
    <text evidence="4">The sequence shown here is derived from an EMBL/GenBank/DDBJ whole genome shotgun (WGS) entry which is preliminary data.</text>
</comment>
<dbReference type="GO" id="GO:0003677">
    <property type="term" value="F:DNA binding"/>
    <property type="evidence" value="ECO:0007669"/>
    <property type="project" value="TreeGrafter"/>
</dbReference>
<dbReference type="Pfam" id="PF08243">
    <property type="entry name" value="SPT2"/>
    <property type="match status" value="1"/>
</dbReference>
<dbReference type="GO" id="GO:0005730">
    <property type="term" value="C:nucleolus"/>
    <property type="evidence" value="ECO:0007669"/>
    <property type="project" value="TreeGrafter"/>
</dbReference>
<dbReference type="SMART" id="SM00784">
    <property type="entry name" value="SPT2"/>
    <property type="match status" value="1"/>
</dbReference>
<evidence type="ECO:0000256" key="1">
    <source>
        <dbReference type="ARBA" id="ARBA00006461"/>
    </source>
</evidence>
<dbReference type="GO" id="GO:0042393">
    <property type="term" value="F:histone binding"/>
    <property type="evidence" value="ECO:0007669"/>
    <property type="project" value="TreeGrafter"/>
</dbReference>
<feature type="compositionally biased region" description="Basic and acidic residues" evidence="3">
    <location>
        <begin position="33"/>
        <end position="45"/>
    </location>
</feature>
<evidence type="ECO:0008006" key="6">
    <source>
        <dbReference type="Google" id="ProtNLM"/>
    </source>
</evidence>
<comment type="similarity">
    <text evidence="1">Belongs to the SPT2 family.</text>
</comment>
<feature type="compositionally biased region" description="Polar residues" evidence="3">
    <location>
        <begin position="14"/>
        <end position="30"/>
    </location>
</feature>
<dbReference type="AlphaFoldDB" id="A0AAJ0CIF2"/>
<feature type="compositionally biased region" description="Basic and acidic residues" evidence="3">
    <location>
        <begin position="141"/>
        <end position="150"/>
    </location>
</feature>
<feature type="compositionally biased region" description="Polar residues" evidence="3">
    <location>
        <begin position="47"/>
        <end position="56"/>
    </location>
</feature>
<dbReference type="Proteomes" id="UP001251528">
    <property type="component" value="Unassembled WGS sequence"/>
</dbReference>
<dbReference type="EMBL" id="JASWJB010000279">
    <property type="protein sequence ID" value="KAK2592222.1"/>
    <property type="molecule type" value="Genomic_DNA"/>
</dbReference>
<proteinExistence type="inferred from homology"/>
<sequence length="353" mass="37680">MPIGDLLAQISGGKASSSSTPALQRANSVPSKRKPDDDLARDVSKTARISQTSGSGLSKPAVPTERYMGNARPGNTSGSKPVYSTHKSASPAPSGRGTPMPAAAPARGPPKKGSFAEVLARAQRAQAVMGQVGKIQHKKVDKGTAKKAQDESPAPTASKGRAVAGGYTGTAKPSQRTSQNGNSKTSTKNPRQGFGARPIAVGRSKAKAAEEEEAAKKIKKAAQATTGYTGTARPKPGNPVRKKDVPRGGALLHVPRHTSSKVSRYEDDYDEELDDFIEYDDEEDDAGGPRYDYASDGSSDMEAGMDQLDQEERRAAIIARREDEEEERLEKSLKAAKEDKKRKALESLRARRR</sequence>
<reference evidence="4" key="1">
    <citation type="submission" date="2023-06" db="EMBL/GenBank/DDBJ databases">
        <title>Conoideocrella luteorostrata (Hypocreales: Clavicipitaceae), a potential biocontrol fungus for elongate hemlock scale in United States Christmas tree production areas.</title>
        <authorList>
            <person name="Barrett H."/>
            <person name="Lovett B."/>
            <person name="Macias A.M."/>
            <person name="Stajich J.E."/>
            <person name="Kasson M.T."/>
        </authorList>
    </citation>
    <scope>NUCLEOTIDE SEQUENCE</scope>
    <source>
        <strain evidence="4">ARSEF 14590</strain>
    </source>
</reference>
<keyword evidence="5" id="KW-1185">Reference proteome</keyword>
<evidence type="ECO:0000256" key="2">
    <source>
        <dbReference type="ARBA" id="ARBA00023054"/>
    </source>
</evidence>
<feature type="region of interest" description="Disordered" evidence="3">
    <location>
        <begin position="1"/>
        <end position="353"/>
    </location>
</feature>
<dbReference type="GO" id="GO:0006360">
    <property type="term" value="P:transcription by RNA polymerase I"/>
    <property type="evidence" value="ECO:0007669"/>
    <property type="project" value="TreeGrafter"/>
</dbReference>
<accession>A0AAJ0CIF2</accession>
<dbReference type="GO" id="GO:0006334">
    <property type="term" value="P:nucleosome assembly"/>
    <property type="evidence" value="ECO:0007669"/>
    <property type="project" value="TreeGrafter"/>
</dbReference>
<dbReference type="PANTHER" id="PTHR22691">
    <property type="entry name" value="YEAST SPT2-RELATED"/>
    <property type="match status" value="1"/>
</dbReference>
<feature type="compositionally biased region" description="Low complexity" evidence="3">
    <location>
        <begin position="221"/>
        <end position="232"/>
    </location>
</feature>
<evidence type="ECO:0000313" key="5">
    <source>
        <dbReference type="Proteomes" id="UP001251528"/>
    </source>
</evidence>
<protein>
    <recommendedName>
        <fullName evidence="6">SPT2 chromatin protein</fullName>
    </recommendedName>
</protein>
<feature type="compositionally biased region" description="Low complexity" evidence="3">
    <location>
        <begin position="95"/>
        <end position="106"/>
    </location>
</feature>
<dbReference type="InterPro" id="IPR013256">
    <property type="entry name" value="Chromatin_SPT2"/>
</dbReference>
<name>A0AAJ0CIF2_9HYPO</name>
<keyword evidence="2" id="KW-0175">Coiled coil</keyword>
<feature type="compositionally biased region" description="Acidic residues" evidence="3">
    <location>
        <begin position="267"/>
        <end position="286"/>
    </location>
</feature>
<evidence type="ECO:0000313" key="4">
    <source>
        <dbReference type="EMBL" id="KAK2592222.1"/>
    </source>
</evidence>
<organism evidence="4 5">
    <name type="scientific">Conoideocrella luteorostrata</name>
    <dbReference type="NCBI Taxonomy" id="1105319"/>
    <lineage>
        <taxon>Eukaryota</taxon>
        <taxon>Fungi</taxon>
        <taxon>Dikarya</taxon>
        <taxon>Ascomycota</taxon>
        <taxon>Pezizomycotina</taxon>
        <taxon>Sordariomycetes</taxon>
        <taxon>Hypocreomycetidae</taxon>
        <taxon>Hypocreales</taxon>
        <taxon>Clavicipitaceae</taxon>
        <taxon>Conoideocrella</taxon>
    </lineage>
</organism>
<gene>
    <name evidence="4" type="ORF">QQS21_010074</name>
</gene>
<feature type="compositionally biased region" description="Basic and acidic residues" evidence="3">
    <location>
        <begin position="310"/>
        <end position="353"/>
    </location>
</feature>